<gene>
    <name evidence="2" type="ORF">K227x_42890</name>
</gene>
<dbReference type="InterPro" id="IPR050508">
    <property type="entry name" value="Methyltransf_Superfamily"/>
</dbReference>
<reference evidence="2 3" key="1">
    <citation type="submission" date="2019-02" db="EMBL/GenBank/DDBJ databases">
        <title>Deep-cultivation of Planctomycetes and their phenomic and genomic characterization uncovers novel biology.</title>
        <authorList>
            <person name="Wiegand S."/>
            <person name="Jogler M."/>
            <person name="Boedeker C."/>
            <person name="Pinto D."/>
            <person name="Vollmers J."/>
            <person name="Rivas-Marin E."/>
            <person name="Kohn T."/>
            <person name="Peeters S.H."/>
            <person name="Heuer A."/>
            <person name="Rast P."/>
            <person name="Oberbeckmann S."/>
            <person name="Bunk B."/>
            <person name="Jeske O."/>
            <person name="Meyerdierks A."/>
            <person name="Storesund J.E."/>
            <person name="Kallscheuer N."/>
            <person name="Luecker S."/>
            <person name="Lage O.M."/>
            <person name="Pohl T."/>
            <person name="Merkel B.J."/>
            <person name="Hornburger P."/>
            <person name="Mueller R.-W."/>
            <person name="Bruemmer F."/>
            <person name="Labrenz M."/>
            <person name="Spormann A.M."/>
            <person name="Op den Camp H."/>
            <person name="Overmann J."/>
            <person name="Amann R."/>
            <person name="Jetten M.S.M."/>
            <person name="Mascher T."/>
            <person name="Medema M.H."/>
            <person name="Devos D.P."/>
            <person name="Kaster A.-K."/>
            <person name="Ovreas L."/>
            <person name="Rohde M."/>
            <person name="Galperin M.Y."/>
            <person name="Jogler C."/>
        </authorList>
    </citation>
    <scope>NUCLEOTIDE SEQUENCE [LARGE SCALE GENOMIC DNA]</scope>
    <source>
        <strain evidence="2 3">K22_7</strain>
    </source>
</reference>
<accession>A0A517NFH4</accession>
<dbReference type="Pfam" id="PF08241">
    <property type="entry name" value="Methyltransf_11"/>
    <property type="match status" value="1"/>
</dbReference>
<dbReference type="GO" id="GO:0008757">
    <property type="term" value="F:S-adenosylmethionine-dependent methyltransferase activity"/>
    <property type="evidence" value="ECO:0007669"/>
    <property type="project" value="InterPro"/>
</dbReference>
<dbReference type="Proteomes" id="UP000318538">
    <property type="component" value="Chromosome"/>
</dbReference>
<dbReference type="PANTHER" id="PTHR42912">
    <property type="entry name" value="METHYLTRANSFERASE"/>
    <property type="match status" value="1"/>
</dbReference>
<protein>
    <recommendedName>
        <fullName evidence="1">Methyltransferase type 11 domain-containing protein</fullName>
    </recommendedName>
</protein>
<keyword evidence="3" id="KW-1185">Reference proteome</keyword>
<evidence type="ECO:0000313" key="2">
    <source>
        <dbReference type="EMBL" id="QDT05884.1"/>
    </source>
</evidence>
<dbReference type="SUPFAM" id="SSF53335">
    <property type="entry name" value="S-adenosyl-L-methionine-dependent methyltransferases"/>
    <property type="match status" value="1"/>
</dbReference>
<dbReference type="EMBL" id="CP036525">
    <property type="protein sequence ID" value="QDT05884.1"/>
    <property type="molecule type" value="Genomic_DNA"/>
</dbReference>
<dbReference type="CDD" id="cd02440">
    <property type="entry name" value="AdoMet_MTases"/>
    <property type="match status" value="1"/>
</dbReference>
<evidence type="ECO:0000259" key="1">
    <source>
        <dbReference type="Pfam" id="PF08241"/>
    </source>
</evidence>
<organism evidence="2 3">
    <name type="scientific">Rubripirellula lacrimiformis</name>
    <dbReference type="NCBI Taxonomy" id="1930273"/>
    <lineage>
        <taxon>Bacteria</taxon>
        <taxon>Pseudomonadati</taxon>
        <taxon>Planctomycetota</taxon>
        <taxon>Planctomycetia</taxon>
        <taxon>Pirellulales</taxon>
        <taxon>Pirellulaceae</taxon>
        <taxon>Rubripirellula</taxon>
    </lineage>
</organism>
<dbReference type="KEGG" id="rlc:K227x_42890"/>
<feature type="domain" description="Methyltransferase type 11" evidence="1">
    <location>
        <begin position="56"/>
        <end position="142"/>
    </location>
</feature>
<proteinExistence type="predicted"/>
<dbReference type="AlphaFoldDB" id="A0A517NFH4"/>
<dbReference type="RefSeq" id="WP_218933390.1">
    <property type="nucleotide sequence ID" value="NZ_CP036525.1"/>
</dbReference>
<dbReference type="InterPro" id="IPR013216">
    <property type="entry name" value="Methyltransf_11"/>
</dbReference>
<dbReference type="Gene3D" id="3.40.50.150">
    <property type="entry name" value="Vaccinia Virus protein VP39"/>
    <property type="match status" value="1"/>
</dbReference>
<evidence type="ECO:0000313" key="3">
    <source>
        <dbReference type="Proteomes" id="UP000318538"/>
    </source>
</evidence>
<sequence length="259" mass="28976">MKNEDKWIPTKFRYRKGRLIGSRDTEFVNLASRTISDRVAACYDRAIPMHCRGDLLDIGCGRVPLLLAYRDHASSVTCVDWPGSPHDIQHADVLCDVNQPIPIPDNSFDTVICSDVLEHLHTPHITIQEITRVLRPGGKLFLNVPFLYGLHEQPHDYHRYTRFALEHQAAVNGLEMVELSKIGGAGDAICNILAKLIIHIPIAGTLLSWLLQTTWNGLRKLSLVRTAEMKTAAIFPLGYFAIFSKPVSNTDDSIAENSI</sequence>
<dbReference type="InterPro" id="IPR029063">
    <property type="entry name" value="SAM-dependent_MTases_sf"/>
</dbReference>
<name>A0A517NFH4_9BACT</name>